<comment type="caution">
    <text evidence="1">The sequence shown here is derived from an EMBL/GenBank/DDBJ whole genome shotgun (WGS) entry which is preliminary data.</text>
</comment>
<proteinExistence type="predicted"/>
<name>A0AAN5CMI8_9BILA</name>
<protein>
    <submittedName>
        <fullName evidence="1">Uncharacterized protein</fullName>
    </submittedName>
</protein>
<evidence type="ECO:0000313" key="1">
    <source>
        <dbReference type="EMBL" id="GMR47064.1"/>
    </source>
</evidence>
<evidence type="ECO:0000313" key="2">
    <source>
        <dbReference type="Proteomes" id="UP001328107"/>
    </source>
</evidence>
<sequence length="103" mass="11868">VDCDRVVDPFTSYRLLADVSSGVDQDVSLPFYTSECSRSSSSSITPVLEETFDDEALEWWIEVMSEVAALRITEHHIGVSCRKKSEWKKRKMHGEEARKEWID</sequence>
<keyword evidence="2" id="KW-1185">Reference proteome</keyword>
<dbReference type="Proteomes" id="UP001328107">
    <property type="component" value="Unassembled WGS sequence"/>
</dbReference>
<dbReference type="AlphaFoldDB" id="A0AAN5CMI8"/>
<accession>A0AAN5CMI8</accession>
<feature type="non-terminal residue" evidence="1">
    <location>
        <position position="103"/>
    </location>
</feature>
<reference evidence="2" key="1">
    <citation type="submission" date="2022-10" db="EMBL/GenBank/DDBJ databases">
        <title>Genome assembly of Pristionchus species.</title>
        <authorList>
            <person name="Yoshida K."/>
            <person name="Sommer R.J."/>
        </authorList>
    </citation>
    <scope>NUCLEOTIDE SEQUENCE [LARGE SCALE GENOMIC DNA]</scope>
    <source>
        <strain evidence="2">RS5460</strain>
    </source>
</reference>
<dbReference type="EMBL" id="BTRK01000004">
    <property type="protein sequence ID" value="GMR47064.1"/>
    <property type="molecule type" value="Genomic_DNA"/>
</dbReference>
<organism evidence="1 2">
    <name type="scientific">Pristionchus mayeri</name>
    <dbReference type="NCBI Taxonomy" id="1317129"/>
    <lineage>
        <taxon>Eukaryota</taxon>
        <taxon>Metazoa</taxon>
        <taxon>Ecdysozoa</taxon>
        <taxon>Nematoda</taxon>
        <taxon>Chromadorea</taxon>
        <taxon>Rhabditida</taxon>
        <taxon>Rhabditina</taxon>
        <taxon>Diplogasteromorpha</taxon>
        <taxon>Diplogasteroidea</taxon>
        <taxon>Neodiplogasteridae</taxon>
        <taxon>Pristionchus</taxon>
    </lineage>
</organism>
<gene>
    <name evidence="1" type="ORF">PMAYCL1PPCAC_17259</name>
</gene>
<feature type="non-terminal residue" evidence="1">
    <location>
        <position position="1"/>
    </location>
</feature>